<name>A0ACD3YU09_FUSSC</name>
<protein>
    <submittedName>
        <fullName evidence="1">Uncharacterized protein</fullName>
    </submittedName>
</protein>
<evidence type="ECO:0000313" key="2">
    <source>
        <dbReference type="Proteomes" id="UP000830768"/>
    </source>
</evidence>
<keyword evidence="2" id="KW-1185">Reference proteome</keyword>
<organism evidence="1 2">
    <name type="scientific">Fusarium solani subsp. cucurbitae</name>
    <name type="common">Neocosmosporum cucurbitae</name>
    <dbReference type="NCBI Taxonomy" id="2747967"/>
    <lineage>
        <taxon>Eukaryota</taxon>
        <taxon>Fungi</taxon>
        <taxon>Dikarya</taxon>
        <taxon>Ascomycota</taxon>
        <taxon>Pezizomycotina</taxon>
        <taxon>Sordariomycetes</taxon>
        <taxon>Hypocreomycetidae</taxon>
        <taxon>Hypocreales</taxon>
        <taxon>Nectriaceae</taxon>
        <taxon>Fusarium</taxon>
        <taxon>Fusarium solani species complex</taxon>
    </lineage>
</organism>
<dbReference type="Proteomes" id="UP000830768">
    <property type="component" value="Chromosome 3"/>
</dbReference>
<gene>
    <name evidence="1" type="ORF">LCI18_003361</name>
</gene>
<evidence type="ECO:0000313" key="1">
    <source>
        <dbReference type="EMBL" id="UPK92426.1"/>
    </source>
</evidence>
<reference evidence="1" key="1">
    <citation type="submission" date="2021-11" db="EMBL/GenBank/DDBJ databases">
        <title>Fusarium solani-melongenae Genome sequencing and assembly.</title>
        <authorList>
            <person name="Xie S."/>
            <person name="Huang L."/>
            <person name="Zhang X."/>
        </authorList>
    </citation>
    <scope>NUCLEOTIDE SEQUENCE</scope>
    <source>
        <strain evidence="1">CRI 24-3</strain>
    </source>
</reference>
<proteinExistence type="predicted"/>
<sequence>MTPDTSVQQRDATQLLSVTRQLLLFTSMSSTDVEPKGPQGPVDTFETSVFPVSTPDAVDEKMIDSSKIHNVSSGDRSDESDRDSKDVIIVTGADAARHLLPMRDDHDNPLTFRSMLLSSGLACFQAVMYQIYIFKPTNITIQGTFIVLISYFIGNAWAFFLPRGDKIEARWRAEGNTSPLPFWIKVIKFINPGPWGLKEHAICSITATSASNAAASVQVFAAQDLFYDMPLSATTVILSTISIGLFGYGICGIMRPVAVWHVDAVFWSNLPTVKTLQGLHWQEIKNSKPLRYFWYSFTGMSIYEFFPAYIFPWLNSISVPCLAAMKATGDKAATLTRVFGGATNNEGLGLFSLSLDWQYITSFNTSLPLPLQAHMAVGFFCCYIIMVGIYYGNGWGAKSLPFMSTRLLLENGTTYPIAEVFEGGVLNEQRLFEYGLPRLTGTFAFAMFMANAAIGALLLHCILFWGKDVVKAFKSAREGRYDDVHHAHMAKNYKETPWWWYISILVGSFILGLVVVVKENITLPAWAYVVSLIMGIIIAPVSTLLYSRYGNGIATNNLSKMLAGLMLPGKPVGNMYFAAWSHNVISNAVSLSGDLKMGEYLKIPPRIMFLTQVWGTILGGFINYAIMISIVGSNRDLLRDGDGNSSWSGATMQSYNTNATSWALAGYLYKIGKTYQIVPFGLLVGGGLVVLHRIFYKFYPKIKNFDVADINLPQFIQFAGYIPYNQSQTCVIFSQLIAGFFVQFYLRNYRPRIFKDYSYLVTGAFDGASLTVLFILSFAVFGAGGPGHPFPTWWGNNADGNYDHCPVPE</sequence>
<dbReference type="EMBL" id="CP090032">
    <property type="protein sequence ID" value="UPK92426.1"/>
    <property type="molecule type" value="Genomic_DNA"/>
</dbReference>
<accession>A0ACD3YU09</accession>